<dbReference type="Pfam" id="PF17293">
    <property type="entry name" value="Arm-DNA-bind_5"/>
    <property type="match status" value="1"/>
</dbReference>
<dbReference type="Gene3D" id="1.10.443.10">
    <property type="entry name" value="Intergrase catalytic core"/>
    <property type="match status" value="1"/>
</dbReference>
<keyword evidence="6" id="KW-1185">Reference proteome</keyword>
<dbReference type="RefSeq" id="WP_346242220.1">
    <property type="nucleotide sequence ID" value="NZ_JAZHYP010000005.1"/>
</dbReference>
<comment type="caution">
    <text evidence="5">The sequence shown here is derived from an EMBL/GenBank/DDBJ whole genome shotgun (WGS) entry which is preliminary data.</text>
</comment>
<evidence type="ECO:0000256" key="3">
    <source>
        <dbReference type="ARBA" id="ARBA00023172"/>
    </source>
</evidence>
<sequence length="418" mass="48546">MQTSKTFSIHFWLSAAKKKDDIAPLYARITVNGKRAEISLKRYLSVTYWDPIAKKAKPRTPNAPALNAYLDQVYADLLECQKQLLSEFKLVTAQSIKARYLGEDDDQKTLLDLVGYHNTNMKAVLKHGTLKNYYTTERYLKRFLAAKIKSSDIYLKQLSYGFIIDFELFLRKGPSINKRQPLKNNGVMKHLERLKKIMNLALNLEWIEKDPFVRFKLKFTKHQRDYLSKVELQRFEQFLLDEEVHRKTRDIFVFSCYTGLSYTDVRSLTDNNIVRGIDGEYWIFTKREKTDQPVKIPLLDKALNIIKKYDNVIENNSGLLPVYTNQRLNVYLKEITVLLGINKNITFHSARHTFATTVTLSNGVPIETVSKLLGHSKLSTTQVYARVIEEKVSIDMKALRNKLNNCINEKINKSIADF</sequence>
<dbReference type="CDD" id="cd01185">
    <property type="entry name" value="INTN1_C_like"/>
    <property type="match status" value="1"/>
</dbReference>
<evidence type="ECO:0000256" key="1">
    <source>
        <dbReference type="ARBA" id="ARBA00008857"/>
    </source>
</evidence>
<dbReference type="Pfam" id="PF00589">
    <property type="entry name" value="Phage_integrase"/>
    <property type="match status" value="1"/>
</dbReference>
<dbReference type="InterPro" id="IPR035386">
    <property type="entry name" value="Arm-DNA-bind_5"/>
</dbReference>
<dbReference type="InterPro" id="IPR013762">
    <property type="entry name" value="Integrase-like_cat_sf"/>
</dbReference>
<comment type="similarity">
    <text evidence="1">Belongs to the 'phage' integrase family.</text>
</comment>
<evidence type="ECO:0000256" key="2">
    <source>
        <dbReference type="ARBA" id="ARBA00023125"/>
    </source>
</evidence>
<dbReference type="PROSITE" id="PS51898">
    <property type="entry name" value="TYR_RECOMBINASE"/>
    <property type="match status" value="1"/>
</dbReference>
<dbReference type="Proteomes" id="UP001416393">
    <property type="component" value="Unassembled WGS sequence"/>
</dbReference>
<dbReference type="InterPro" id="IPR010998">
    <property type="entry name" value="Integrase_recombinase_N"/>
</dbReference>
<dbReference type="InterPro" id="IPR002104">
    <property type="entry name" value="Integrase_catalytic"/>
</dbReference>
<dbReference type="Pfam" id="PF13102">
    <property type="entry name" value="Phage_int_SAM_5"/>
    <property type="match status" value="1"/>
</dbReference>
<dbReference type="PANTHER" id="PTHR30349">
    <property type="entry name" value="PHAGE INTEGRASE-RELATED"/>
    <property type="match status" value="1"/>
</dbReference>
<dbReference type="InterPro" id="IPR025269">
    <property type="entry name" value="SAM-like_dom"/>
</dbReference>
<evidence type="ECO:0000259" key="4">
    <source>
        <dbReference type="PROSITE" id="PS51898"/>
    </source>
</evidence>
<dbReference type="EMBL" id="JAZHYP010000005">
    <property type="protein sequence ID" value="MEN3324419.1"/>
    <property type="molecule type" value="Genomic_DNA"/>
</dbReference>
<evidence type="ECO:0000313" key="5">
    <source>
        <dbReference type="EMBL" id="MEN3324419.1"/>
    </source>
</evidence>
<accession>A0ABV0AFZ7</accession>
<protein>
    <submittedName>
        <fullName evidence="5">Site-specific integrase</fullName>
    </submittedName>
</protein>
<dbReference type="SUPFAM" id="SSF56349">
    <property type="entry name" value="DNA breaking-rejoining enzymes"/>
    <property type="match status" value="1"/>
</dbReference>
<organism evidence="5 6">
    <name type="scientific">Mariniflexile soesokkakense</name>
    <dbReference type="NCBI Taxonomy" id="1343160"/>
    <lineage>
        <taxon>Bacteria</taxon>
        <taxon>Pseudomonadati</taxon>
        <taxon>Bacteroidota</taxon>
        <taxon>Flavobacteriia</taxon>
        <taxon>Flavobacteriales</taxon>
        <taxon>Flavobacteriaceae</taxon>
        <taxon>Mariniflexile</taxon>
    </lineage>
</organism>
<keyword evidence="3" id="KW-0233">DNA recombination</keyword>
<reference evidence="5 6" key="1">
    <citation type="submission" date="2024-01" db="EMBL/GenBank/DDBJ databases">
        <title>Mariniflexile litorale sp. nov., isolated from the shallow sediments of the Sea of Japan.</title>
        <authorList>
            <person name="Romanenko L."/>
            <person name="Bystritskaya E."/>
            <person name="Isaeva M."/>
        </authorList>
    </citation>
    <scope>NUCLEOTIDE SEQUENCE [LARGE SCALE GENOMIC DNA]</scope>
    <source>
        <strain evidence="5 6">KCTC 32427</strain>
    </source>
</reference>
<gene>
    <name evidence="5" type="ORF">VP395_11825</name>
</gene>
<dbReference type="Gene3D" id="1.10.150.130">
    <property type="match status" value="1"/>
</dbReference>
<dbReference type="PANTHER" id="PTHR30349:SF64">
    <property type="entry name" value="PROPHAGE INTEGRASE INTD-RELATED"/>
    <property type="match status" value="1"/>
</dbReference>
<dbReference type="InterPro" id="IPR011010">
    <property type="entry name" value="DNA_brk_join_enz"/>
</dbReference>
<dbReference type="InterPro" id="IPR050090">
    <property type="entry name" value="Tyrosine_recombinase_XerCD"/>
</dbReference>
<keyword evidence="2" id="KW-0238">DNA-binding</keyword>
<evidence type="ECO:0000313" key="6">
    <source>
        <dbReference type="Proteomes" id="UP001416393"/>
    </source>
</evidence>
<feature type="domain" description="Tyr recombinase" evidence="4">
    <location>
        <begin position="222"/>
        <end position="404"/>
    </location>
</feature>
<name>A0ABV0AFZ7_9FLAO</name>
<proteinExistence type="inferred from homology"/>